<gene>
    <name evidence="1" type="ORF">TGAM01_v209418</name>
</gene>
<organism evidence="1 2">
    <name type="scientific">Trichoderma gamsii</name>
    <dbReference type="NCBI Taxonomy" id="398673"/>
    <lineage>
        <taxon>Eukaryota</taxon>
        <taxon>Fungi</taxon>
        <taxon>Dikarya</taxon>
        <taxon>Ascomycota</taxon>
        <taxon>Pezizomycotina</taxon>
        <taxon>Sordariomycetes</taxon>
        <taxon>Hypocreomycetidae</taxon>
        <taxon>Hypocreales</taxon>
        <taxon>Hypocreaceae</taxon>
        <taxon>Trichoderma</taxon>
    </lineage>
</organism>
<sequence length="374" mass="41471">MMNDFPQASSSLAGERRRKRIITDARREQNRAASRAYQTTAPLDVGIGDHRGGKDPVFDPTVPSLPITSLYEHGSATSGTTILSSNSLIGSSQNLLSLEASHCVSSEATLASPMPLDVTIECEAVKNSVYLSPLSLNSKQISPFHSQNSRSRSKPQILDQYHDQSLSTNEFGNQGLALESFSYTDLDIVFECQAQAQINSMYLAMPSLLPDFYKPHSRRSKLSPSIAYMHVAILLGITLHDLVNSKPSSPFYRQTTAEDDPEVLLAAAAIPSLPAHLQPTLPQILFPHNPNLDLLPFPVLRARAITLAATTPQLVNSKELKMDILRDGLICWHSRNDGDNGIGQPWDIHSWEAASWFKKKWRMLFDENDSHHLY</sequence>
<dbReference type="InterPro" id="IPR021833">
    <property type="entry name" value="DUF3425"/>
</dbReference>
<dbReference type="AlphaFoldDB" id="A0A2P4ZBK8"/>
<proteinExistence type="predicted"/>
<comment type="caution">
    <text evidence="1">The sequence shown here is derived from an EMBL/GenBank/DDBJ whole genome shotgun (WGS) entry which is preliminary data.</text>
</comment>
<evidence type="ECO:0008006" key="3">
    <source>
        <dbReference type="Google" id="ProtNLM"/>
    </source>
</evidence>
<accession>A0A2P4ZBK8</accession>
<dbReference type="GeneID" id="29990630"/>
<protein>
    <recommendedName>
        <fullName evidence="3">BZIP domain-containing protein</fullName>
    </recommendedName>
</protein>
<dbReference type="STRING" id="398673.A0A2P4ZBK8"/>
<dbReference type="RefSeq" id="XP_018656233.1">
    <property type="nucleotide sequence ID" value="XM_018810547.1"/>
</dbReference>
<evidence type="ECO:0000313" key="2">
    <source>
        <dbReference type="Proteomes" id="UP000054821"/>
    </source>
</evidence>
<dbReference type="PANTHER" id="PTHR38116:SF8">
    <property type="entry name" value="BZIP DOMAIN-CONTAINING PROTEIN"/>
    <property type="match status" value="1"/>
</dbReference>
<keyword evidence="2" id="KW-1185">Reference proteome</keyword>
<dbReference type="Pfam" id="PF11905">
    <property type="entry name" value="DUF3425"/>
    <property type="match status" value="1"/>
</dbReference>
<evidence type="ECO:0000313" key="1">
    <source>
        <dbReference type="EMBL" id="PON21680.1"/>
    </source>
</evidence>
<name>A0A2P4ZBK8_9HYPO</name>
<dbReference type="PANTHER" id="PTHR38116">
    <property type="entry name" value="CHROMOSOME 7, WHOLE GENOME SHOTGUN SEQUENCE"/>
    <property type="match status" value="1"/>
</dbReference>
<dbReference type="Proteomes" id="UP000054821">
    <property type="component" value="Unassembled WGS sequence"/>
</dbReference>
<dbReference type="EMBL" id="JPDN02000046">
    <property type="protein sequence ID" value="PON21680.1"/>
    <property type="molecule type" value="Genomic_DNA"/>
</dbReference>
<reference evidence="1 2" key="1">
    <citation type="journal article" date="2016" name="Genome Announc.">
        <title>Draft Whole-Genome Sequence of Trichoderma gamsii T6085, a Promising Biocontrol Agent of Fusarium Head Blight on Wheat.</title>
        <authorList>
            <person name="Baroncelli R."/>
            <person name="Zapparata A."/>
            <person name="Piaggeschi G."/>
            <person name="Sarrocco S."/>
            <person name="Vannacci G."/>
        </authorList>
    </citation>
    <scope>NUCLEOTIDE SEQUENCE [LARGE SCALE GENOMIC DNA]</scope>
    <source>
        <strain evidence="1 2">T6085</strain>
    </source>
</reference>